<dbReference type="Pfam" id="PF13927">
    <property type="entry name" value="Ig_3"/>
    <property type="match status" value="1"/>
</dbReference>
<reference evidence="6" key="3">
    <citation type="submission" date="2025-09" db="UniProtKB">
        <authorList>
            <consortium name="Ensembl"/>
        </authorList>
    </citation>
    <scope>IDENTIFICATION</scope>
</reference>
<dbReference type="InterPro" id="IPR007110">
    <property type="entry name" value="Ig-like_dom"/>
</dbReference>
<dbReference type="InterPro" id="IPR003599">
    <property type="entry name" value="Ig_sub"/>
</dbReference>
<dbReference type="SMART" id="SM00408">
    <property type="entry name" value="IGc2"/>
    <property type="match status" value="1"/>
</dbReference>
<keyword evidence="3" id="KW-1015">Disulfide bond</keyword>
<evidence type="ECO:0000259" key="5">
    <source>
        <dbReference type="PROSITE" id="PS50835"/>
    </source>
</evidence>
<protein>
    <recommendedName>
        <fullName evidence="5">Ig-like domain-containing protein</fullName>
    </recommendedName>
</protein>
<dbReference type="Ensembl" id="ENSFALT00000025545.1">
    <property type="protein sequence ID" value="ENSFALP00000030437.1"/>
    <property type="gene ID" value="ENSFALG00000027454.1"/>
</dbReference>
<evidence type="ECO:0000313" key="7">
    <source>
        <dbReference type="Proteomes" id="UP000016665"/>
    </source>
</evidence>
<reference evidence="6 7" key="1">
    <citation type="journal article" date="2012" name="Nature">
        <title>The genomic landscape of species divergence in Ficedula flycatchers.</title>
        <authorList>
            <person name="Ellegren H."/>
            <person name="Smeds L."/>
            <person name="Burri R."/>
            <person name="Olason P.I."/>
            <person name="Backstrom N."/>
            <person name="Kawakami T."/>
            <person name="Kunstner A."/>
            <person name="Makinen H."/>
            <person name="Nadachowska-Brzyska K."/>
            <person name="Qvarnstrom A."/>
            <person name="Uebbing S."/>
            <person name="Wolf J.B."/>
        </authorList>
    </citation>
    <scope>NUCLEOTIDE SEQUENCE [LARGE SCALE GENOMIC DNA]</scope>
</reference>
<feature type="domain" description="Ig-like" evidence="5">
    <location>
        <begin position="16"/>
        <end position="110"/>
    </location>
</feature>
<dbReference type="InterPro" id="IPR036179">
    <property type="entry name" value="Ig-like_dom_sf"/>
</dbReference>
<evidence type="ECO:0000256" key="1">
    <source>
        <dbReference type="ARBA" id="ARBA00022729"/>
    </source>
</evidence>
<sequence length="197" mass="21233">AGNCPLFIHPFSQKRPEDRIFRGHGWALIARDSGSSGRSELTVPPGGSLELRCRAEGQPAPALLWAEDGRIAVLGSGVLALRMADVFDSGLYHCVGTNRQDADVLTFRVTVLEPWPERGAVNGARLAAALGSTLHLPCSATAAPDPALTWVLPEGHRRQFVSSARRADPQRWAALLEKTKRNLTGTDKRGEVATEPP</sequence>
<dbReference type="Gene3D" id="2.60.40.10">
    <property type="entry name" value="Immunoglobulins"/>
    <property type="match status" value="2"/>
</dbReference>
<evidence type="ECO:0000256" key="4">
    <source>
        <dbReference type="ARBA" id="ARBA00023319"/>
    </source>
</evidence>
<dbReference type="PANTHER" id="PTHR12231">
    <property type="entry name" value="CTX-RELATED TYPE I TRANSMEMBRANE PROTEIN"/>
    <property type="match status" value="1"/>
</dbReference>
<dbReference type="SMART" id="SM00409">
    <property type="entry name" value="IG"/>
    <property type="match status" value="1"/>
</dbReference>
<name>A0A803W631_FICAL</name>
<dbReference type="Proteomes" id="UP000016665">
    <property type="component" value="Chromosome 9"/>
</dbReference>
<evidence type="ECO:0000313" key="6">
    <source>
        <dbReference type="Ensembl" id="ENSFALP00000030437.1"/>
    </source>
</evidence>
<dbReference type="InterPro" id="IPR051170">
    <property type="entry name" value="Neural/epithelial_adhesion"/>
</dbReference>
<dbReference type="GO" id="GO:0043005">
    <property type="term" value="C:neuron projection"/>
    <property type="evidence" value="ECO:0007669"/>
    <property type="project" value="TreeGrafter"/>
</dbReference>
<reference evidence="6" key="2">
    <citation type="submission" date="2025-08" db="UniProtKB">
        <authorList>
            <consortium name="Ensembl"/>
        </authorList>
    </citation>
    <scope>IDENTIFICATION</scope>
</reference>
<keyword evidence="1" id="KW-0732">Signal</keyword>
<dbReference type="PROSITE" id="PS50835">
    <property type="entry name" value="IG_LIKE"/>
    <property type="match status" value="1"/>
</dbReference>
<accession>A0A803W631</accession>
<dbReference type="AlphaFoldDB" id="A0A803W631"/>
<dbReference type="PANTHER" id="PTHR12231:SF218">
    <property type="entry name" value="MICROFIBRILLAR-ASSOCIATED PROTEIN 3-LIKE"/>
    <property type="match status" value="1"/>
</dbReference>
<proteinExistence type="predicted"/>
<dbReference type="InterPro" id="IPR003598">
    <property type="entry name" value="Ig_sub2"/>
</dbReference>
<evidence type="ECO:0000256" key="2">
    <source>
        <dbReference type="ARBA" id="ARBA00022737"/>
    </source>
</evidence>
<keyword evidence="7" id="KW-1185">Reference proteome</keyword>
<keyword evidence="4" id="KW-0393">Immunoglobulin domain</keyword>
<evidence type="ECO:0000256" key="3">
    <source>
        <dbReference type="ARBA" id="ARBA00023157"/>
    </source>
</evidence>
<keyword evidence="2" id="KW-0677">Repeat</keyword>
<dbReference type="GeneTree" id="ENSGT00940000158290"/>
<dbReference type="SUPFAM" id="SSF48726">
    <property type="entry name" value="Immunoglobulin"/>
    <property type="match status" value="1"/>
</dbReference>
<dbReference type="InterPro" id="IPR013783">
    <property type="entry name" value="Ig-like_fold"/>
</dbReference>
<organism evidence="6 7">
    <name type="scientific">Ficedula albicollis</name>
    <name type="common">Collared flycatcher</name>
    <name type="synonym">Muscicapa albicollis</name>
    <dbReference type="NCBI Taxonomy" id="59894"/>
    <lineage>
        <taxon>Eukaryota</taxon>
        <taxon>Metazoa</taxon>
        <taxon>Chordata</taxon>
        <taxon>Craniata</taxon>
        <taxon>Vertebrata</taxon>
        <taxon>Euteleostomi</taxon>
        <taxon>Archelosauria</taxon>
        <taxon>Archosauria</taxon>
        <taxon>Dinosauria</taxon>
        <taxon>Saurischia</taxon>
        <taxon>Theropoda</taxon>
        <taxon>Coelurosauria</taxon>
        <taxon>Aves</taxon>
        <taxon>Neognathae</taxon>
        <taxon>Neoaves</taxon>
        <taxon>Telluraves</taxon>
        <taxon>Australaves</taxon>
        <taxon>Passeriformes</taxon>
        <taxon>Muscicapidae</taxon>
        <taxon>Ficedula</taxon>
    </lineage>
</organism>